<accession>A0A7H9HSM7</accession>
<organism evidence="3 4">
    <name type="scientific">Torulaspora globosa</name>
    <dbReference type="NCBI Taxonomy" id="48254"/>
    <lineage>
        <taxon>Eukaryota</taxon>
        <taxon>Fungi</taxon>
        <taxon>Dikarya</taxon>
        <taxon>Ascomycota</taxon>
        <taxon>Saccharomycotina</taxon>
        <taxon>Saccharomycetes</taxon>
        <taxon>Saccharomycetales</taxon>
        <taxon>Saccharomycetaceae</taxon>
        <taxon>Torulaspora</taxon>
    </lineage>
</organism>
<evidence type="ECO:0000313" key="4">
    <source>
        <dbReference type="Proteomes" id="UP000510647"/>
    </source>
</evidence>
<dbReference type="Pfam" id="PF12273">
    <property type="entry name" value="RCR"/>
    <property type="match status" value="1"/>
</dbReference>
<reference evidence="3 4" key="1">
    <citation type="submission" date="2020-06" db="EMBL/GenBank/DDBJ databases">
        <title>The yeast mating-type switching endonuclease HO is a domesticated member of an unorthodox homing genetic element family.</title>
        <authorList>
            <person name="Coughlan A.Y."/>
            <person name="Lombardi L."/>
            <person name="Braun-Galleani S."/>
            <person name="Martos A.R."/>
            <person name="Galeote V."/>
            <person name="Bigey F."/>
            <person name="Dequin S."/>
            <person name="Byrne K.P."/>
            <person name="Wolfe K.H."/>
        </authorList>
    </citation>
    <scope>NUCLEOTIDE SEQUENCE [LARGE SCALE GENOMIC DNA]</scope>
    <source>
        <strain evidence="3 4">CBS2947</strain>
    </source>
</reference>
<keyword evidence="2" id="KW-0812">Transmembrane</keyword>
<dbReference type="PANTHER" id="PTHR28187:SF1">
    <property type="entry name" value="PROTEIN RCR1-RELATED"/>
    <property type="match status" value="1"/>
</dbReference>
<keyword evidence="4" id="KW-1185">Reference proteome</keyword>
<protein>
    <submittedName>
        <fullName evidence="3">Uncharacterized protein</fullName>
    </submittedName>
</protein>
<dbReference type="PANTHER" id="PTHR28187">
    <property type="entry name" value="PROTEIN RCR1-RELATED"/>
    <property type="match status" value="1"/>
</dbReference>
<evidence type="ECO:0000256" key="1">
    <source>
        <dbReference type="SAM" id="MobiDB-lite"/>
    </source>
</evidence>
<dbReference type="InterPro" id="IPR020999">
    <property type="entry name" value="Chitin_synth_reg_RCR"/>
</dbReference>
<feature type="compositionally biased region" description="Basic and acidic residues" evidence="1">
    <location>
        <begin position="152"/>
        <end position="162"/>
    </location>
</feature>
<evidence type="ECO:0000256" key="2">
    <source>
        <dbReference type="SAM" id="Phobius"/>
    </source>
</evidence>
<dbReference type="GO" id="GO:0016192">
    <property type="term" value="P:vesicle-mediated transport"/>
    <property type="evidence" value="ECO:0007669"/>
    <property type="project" value="TreeGrafter"/>
</dbReference>
<keyword evidence="2" id="KW-1133">Transmembrane helix</keyword>
<feature type="region of interest" description="Disordered" evidence="1">
    <location>
        <begin position="122"/>
        <end position="217"/>
    </location>
</feature>
<dbReference type="EMBL" id="CP059270">
    <property type="protein sequence ID" value="QLQ80360.1"/>
    <property type="molecule type" value="Genomic_DNA"/>
</dbReference>
<dbReference type="Proteomes" id="UP000510647">
    <property type="component" value="Chromosome 4"/>
</dbReference>
<dbReference type="AlphaFoldDB" id="A0A7H9HSM7"/>
<keyword evidence="2" id="KW-0472">Membrane</keyword>
<sequence>MSPIIRTNNHGQLYERTVIVTDNFDSSSGWVWGRWILFVIFVICIIAVGLGTARINRRRRDLGQAPIRGTAWMTPPTYRQSQRQYNGPAEGSVDYVPQYTATANDQDLGYYDEYGEFHLNAKAEGQAPPTLRETVSDSSESLERPRAAVTRDSSDFDQEFRRYVPPPSSEPPMTQLNMPGGFEDNSAERSEIQVGNSDSVALQEISPPEKVRSPRGL</sequence>
<gene>
    <name evidence="3" type="ORF">HG537_0D03610</name>
</gene>
<evidence type="ECO:0000313" key="3">
    <source>
        <dbReference type="EMBL" id="QLQ80360.1"/>
    </source>
</evidence>
<proteinExistence type="predicted"/>
<feature type="transmembrane region" description="Helical" evidence="2">
    <location>
        <begin position="32"/>
        <end position="53"/>
    </location>
</feature>
<name>A0A7H9HSM7_9SACH</name>
<dbReference type="OrthoDB" id="4088875at2759"/>
<feature type="compositionally biased region" description="Basic and acidic residues" evidence="1">
    <location>
        <begin position="207"/>
        <end position="217"/>
    </location>
</feature>